<dbReference type="Proteomes" id="UP000609802">
    <property type="component" value="Unassembled WGS sequence"/>
</dbReference>
<dbReference type="RefSeq" id="WP_191285165.1">
    <property type="nucleotide sequence ID" value="NZ_BNCH01000001.1"/>
</dbReference>
<feature type="chain" id="PRO_5045040877" description="AAA+ family ATPase" evidence="1">
    <location>
        <begin position="23"/>
        <end position="116"/>
    </location>
</feature>
<sequence>MKQITKTTASALIVLASLTAPALTEDKGMDTPPPDNPELSEGAELLNRGFQLLLDGLAKEVEPMAEKWAEGWAELVDRFGDLNAYHPPETLPNGDIIIRRRIPLGADPAAPGETEL</sequence>
<evidence type="ECO:0000313" key="2">
    <source>
        <dbReference type="EMBL" id="GHE90136.1"/>
    </source>
</evidence>
<name>A0ABQ3IPS2_9RHOB</name>
<feature type="signal peptide" evidence="1">
    <location>
        <begin position="1"/>
        <end position="22"/>
    </location>
</feature>
<comment type="caution">
    <text evidence="2">The sequence shown here is derived from an EMBL/GenBank/DDBJ whole genome shotgun (WGS) entry which is preliminary data.</text>
</comment>
<gene>
    <name evidence="2" type="ORF">GCM10016455_08110</name>
</gene>
<accession>A0ABQ3IPS2</accession>
<keyword evidence="1" id="KW-0732">Signal</keyword>
<evidence type="ECO:0008006" key="4">
    <source>
        <dbReference type="Google" id="ProtNLM"/>
    </source>
</evidence>
<keyword evidence="3" id="KW-1185">Reference proteome</keyword>
<proteinExistence type="predicted"/>
<dbReference type="EMBL" id="BNCH01000001">
    <property type="protein sequence ID" value="GHE90136.1"/>
    <property type="molecule type" value="Genomic_DNA"/>
</dbReference>
<evidence type="ECO:0000313" key="3">
    <source>
        <dbReference type="Proteomes" id="UP000609802"/>
    </source>
</evidence>
<evidence type="ECO:0000256" key="1">
    <source>
        <dbReference type="SAM" id="SignalP"/>
    </source>
</evidence>
<organism evidence="2 3">
    <name type="scientific">Aliiroseovarius zhejiangensis</name>
    <dbReference type="NCBI Taxonomy" id="1632025"/>
    <lineage>
        <taxon>Bacteria</taxon>
        <taxon>Pseudomonadati</taxon>
        <taxon>Pseudomonadota</taxon>
        <taxon>Alphaproteobacteria</taxon>
        <taxon>Rhodobacterales</taxon>
        <taxon>Paracoccaceae</taxon>
        <taxon>Aliiroseovarius</taxon>
    </lineage>
</organism>
<reference evidence="3" key="1">
    <citation type="journal article" date="2019" name="Int. J. Syst. Evol. Microbiol.">
        <title>The Global Catalogue of Microorganisms (GCM) 10K type strain sequencing project: providing services to taxonomists for standard genome sequencing and annotation.</title>
        <authorList>
            <consortium name="The Broad Institute Genomics Platform"/>
            <consortium name="The Broad Institute Genome Sequencing Center for Infectious Disease"/>
            <person name="Wu L."/>
            <person name="Ma J."/>
        </authorList>
    </citation>
    <scope>NUCLEOTIDE SEQUENCE [LARGE SCALE GENOMIC DNA]</scope>
    <source>
        <strain evidence="3">KCTC 42443</strain>
    </source>
</reference>
<protein>
    <recommendedName>
        <fullName evidence="4">AAA+ family ATPase</fullName>
    </recommendedName>
</protein>